<accession>A0A6G1JG82</accession>
<sequence length="152" mass="16497">MGGVGECRRGSVWVTCGLKRATGRAGVFGEARGTIIRGSARVCRKRVVMESGWVEVVHLELSKRSGDRSRMRDCCGAAVQLVPSLNDMPRHRTPRYNTTLAALGQPECARHESVTTLQKLFAAAASLFAAAQPGNCGNALRSLRFCRPKVVR</sequence>
<dbReference type="AlphaFoldDB" id="A0A6G1JG82"/>
<dbReference type="EMBL" id="MU005572">
    <property type="protein sequence ID" value="KAF2689448.1"/>
    <property type="molecule type" value="Genomic_DNA"/>
</dbReference>
<organism evidence="1 2">
    <name type="scientific">Lentithecium fluviatile CBS 122367</name>
    <dbReference type="NCBI Taxonomy" id="1168545"/>
    <lineage>
        <taxon>Eukaryota</taxon>
        <taxon>Fungi</taxon>
        <taxon>Dikarya</taxon>
        <taxon>Ascomycota</taxon>
        <taxon>Pezizomycotina</taxon>
        <taxon>Dothideomycetes</taxon>
        <taxon>Pleosporomycetidae</taxon>
        <taxon>Pleosporales</taxon>
        <taxon>Massarineae</taxon>
        <taxon>Lentitheciaceae</taxon>
        <taxon>Lentithecium</taxon>
    </lineage>
</organism>
<name>A0A6G1JG82_9PLEO</name>
<dbReference type="Proteomes" id="UP000799291">
    <property type="component" value="Unassembled WGS sequence"/>
</dbReference>
<protein>
    <submittedName>
        <fullName evidence="1">Uncharacterized protein</fullName>
    </submittedName>
</protein>
<gene>
    <name evidence="1" type="ORF">K458DRAFT_127850</name>
</gene>
<proteinExistence type="predicted"/>
<evidence type="ECO:0000313" key="1">
    <source>
        <dbReference type="EMBL" id="KAF2689448.1"/>
    </source>
</evidence>
<keyword evidence="2" id="KW-1185">Reference proteome</keyword>
<evidence type="ECO:0000313" key="2">
    <source>
        <dbReference type="Proteomes" id="UP000799291"/>
    </source>
</evidence>
<reference evidence="1" key="1">
    <citation type="journal article" date="2020" name="Stud. Mycol.">
        <title>101 Dothideomycetes genomes: a test case for predicting lifestyles and emergence of pathogens.</title>
        <authorList>
            <person name="Haridas S."/>
            <person name="Albert R."/>
            <person name="Binder M."/>
            <person name="Bloem J."/>
            <person name="Labutti K."/>
            <person name="Salamov A."/>
            <person name="Andreopoulos B."/>
            <person name="Baker S."/>
            <person name="Barry K."/>
            <person name="Bills G."/>
            <person name="Bluhm B."/>
            <person name="Cannon C."/>
            <person name="Castanera R."/>
            <person name="Culley D."/>
            <person name="Daum C."/>
            <person name="Ezra D."/>
            <person name="Gonzalez J."/>
            <person name="Henrissat B."/>
            <person name="Kuo A."/>
            <person name="Liang C."/>
            <person name="Lipzen A."/>
            <person name="Lutzoni F."/>
            <person name="Magnuson J."/>
            <person name="Mondo S."/>
            <person name="Nolan M."/>
            <person name="Ohm R."/>
            <person name="Pangilinan J."/>
            <person name="Park H.-J."/>
            <person name="Ramirez L."/>
            <person name="Alfaro M."/>
            <person name="Sun H."/>
            <person name="Tritt A."/>
            <person name="Yoshinaga Y."/>
            <person name="Zwiers L.-H."/>
            <person name="Turgeon B."/>
            <person name="Goodwin S."/>
            <person name="Spatafora J."/>
            <person name="Crous P."/>
            <person name="Grigoriev I."/>
        </authorList>
    </citation>
    <scope>NUCLEOTIDE SEQUENCE</scope>
    <source>
        <strain evidence="1">CBS 122367</strain>
    </source>
</reference>